<dbReference type="EC" id="2.7.1.17" evidence="7"/>
<dbReference type="GO" id="GO:0005997">
    <property type="term" value="P:xylulose metabolic process"/>
    <property type="evidence" value="ECO:0007669"/>
    <property type="project" value="InterPro"/>
</dbReference>
<dbReference type="Pfam" id="PF02782">
    <property type="entry name" value="FGGY_C"/>
    <property type="match status" value="1"/>
</dbReference>
<dbReference type="EMBL" id="SOAU01000001">
    <property type="protein sequence ID" value="TDT18122.1"/>
    <property type="molecule type" value="Genomic_DNA"/>
</dbReference>
<keyword evidence="5 7" id="KW-0418">Kinase</keyword>
<keyword evidence="6 7" id="KW-0067">ATP-binding</keyword>
<proteinExistence type="inferred from homology"/>
<evidence type="ECO:0000313" key="11">
    <source>
        <dbReference type="Proteomes" id="UP000294558"/>
    </source>
</evidence>
<dbReference type="SUPFAM" id="SSF53067">
    <property type="entry name" value="Actin-like ATPase domain"/>
    <property type="match status" value="2"/>
</dbReference>
<comment type="catalytic activity">
    <reaction evidence="7">
        <text>D-xylulose + ATP = D-xylulose 5-phosphate + ADP + H(+)</text>
        <dbReference type="Rhea" id="RHEA:10964"/>
        <dbReference type="ChEBI" id="CHEBI:15378"/>
        <dbReference type="ChEBI" id="CHEBI:17140"/>
        <dbReference type="ChEBI" id="CHEBI:30616"/>
        <dbReference type="ChEBI" id="CHEBI:57737"/>
        <dbReference type="ChEBI" id="CHEBI:456216"/>
        <dbReference type="EC" id="2.7.1.17"/>
    </reaction>
</comment>
<dbReference type="InterPro" id="IPR018485">
    <property type="entry name" value="FGGY_C"/>
</dbReference>
<dbReference type="AlphaFoldDB" id="A0A4R7I3B9"/>
<dbReference type="PIRSF" id="PIRSF000538">
    <property type="entry name" value="GlpK"/>
    <property type="match status" value="1"/>
</dbReference>
<dbReference type="Proteomes" id="UP000294558">
    <property type="component" value="Unassembled WGS sequence"/>
</dbReference>
<evidence type="ECO:0000259" key="9">
    <source>
        <dbReference type="Pfam" id="PF02782"/>
    </source>
</evidence>
<evidence type="ECO:0000256" key="2">
    <source>
        <dbReference type="ARBA" id="ARBA00022629"/>
    </source>
</evidence>
<feature type="domain" description="Carbohydrate kinase FGGY C-terminal" evidence="9">
    <location>
        <begin position="253"/>
        <end position="434"/>
    </location>
</feature>
<keyword evidence="4 7" id="KW-0547">Nucleotide-binding</keyword>
<evidence type="ECO:0000256" key="7">
    <source>
        <dbReference type="RuleBase" id="RU364073"/>
    </source>
</evidence>
<dbReference type="GO" id="GO:0004856">
    <property type="term" value="F:D-xylulokinase activity"/>
    <property type="evidence" value="ECO:0007669"/>
    <property type="project" value="UniProtKB-EC"/>
</dbReference>
<sequence length="474" mass="49046">MTAIVLGIDSSTQSVKVEARRLDTGEVVASGTARHPVTTPPVSEQDPRAWWDALVAATRSLGEVRRDVVAVSVAGQQHGCVILDERGDPVRAAKLWNDTTSAPDAAALVERFGADTWARRTGSVPVASFTISKLAWVAAHEPEALQRATRVMLPHDYLTWRLTGEHVTDRGDASGSGWYDPVSDRTVDEFLAAAVGDWPGALPTVLGPTEAAGRITAEAAAELELPDGVIVGPGTGDNMGAALGLGLRAGDVAVSLGTSGVVFAVSSNPTHDPSGAVAGFASATGAFLPLVCTLNATKVTDTVARWLGTDAPGLGALAMDAVDDPGPTMLVPYFDGERTPNLPDATGTFHGLTNATTREQLALAAHDGVLCSVLYGVEAIRSVGATIDGRTFLVGGGSRSVAYRQRCADLLGRPVTVPSTDETVAAGSAVQAAAVVSGDEIDTVTDRWRLGTGTVVEPACDATERRRHYAAISG</sequence>
<gene>
    <name evidence="7" type="primary">xylB</name>
    <name evidence="10" type="ORF">BDK89_3738</name>
</gene>
<evidence type="ECO:0000256" key="5">
    <source>
        <dbReference type="ARBA" id="ARBA00022777"/>
    </source>
</evidence>
<evidence type="ECO:0000256" key="1">
    <source>
        <dbReference type="ARBA" id="ARBA00009156"/>
    </source>
</evidence>
<reference evidence="10 11" key="1">
    <citation type="submission" date="2019-03" db="EMBL/GenBank/DDBJ databases">
        <title>Sequencing the genomes of 1000 actinobacteria strains.</title>
        <authorList>
            <person name="Klenk H.-P."/>
        </authorList>
    </citation>
    <scope>NUCLEOTIDE SEQUENCE [LARGE SCALE GENOMIC DNA]</scope>
    <source>
        <strain evidence="10 11">DSM 18936</strain>
    </source>
</reference>
<accession>A0A4R7I3B9</accession>
<evidence type="ECO:0000256" key="4">
    <source>
        <dbReference type="ARBA" id="ARBA00022741"/>
    </source>
</evidence>
<protein>
    <recommendedName>
        <fullName evidence="7">Xylulose kinase</fullName>
        <shortName evidence="7">Xylulokinase</shortName>
        <ecNumber evidence="7">2.7.1.17</ecNumber>
    </recommendedName>
</protein>
<dbReference type="InterPro" id="IPR018484">
    <property type="entry name" value="FGGY_N"/>
</dbReference>
<dbReference type="Pfam" id="PF00370">
    <property type="entry name" value="FGGY_N"/>
    <property type="match status" value="1"/>
</dbReference>
<organism evidence="10 11">
    <name type="scientific">Ilumatobacter fluminis</name>
    <dbReference type="NCBI Taxonomy" id="467091"/>
    <lineage>
        <taxon>Bacteria</taxon>
        <taxon>Bacillati</taxon>
        <taxon>Actinomycetota</taxon>
        <taxon>Acidimicrobiia</taxon>
        <taxon>Acidimicrobiales</taxon>
        <taxon>Ilumatobacteraceae</taxon>
        <taxon>Ilumatobacter</taxon>
    </lineage>
</organism>
<evidence type="ECO:0000256" key="6">
    <source>
        <dbReference type="ARBA" id="ARBA00022840"/>
    </source>
</evidence>
<dbReference type="Gene3D" id="3.30.420.40">
    <property type="match status" value="2"/>
</dbReference>
<keyword evidence="11" id="KW-1185">Reference proteome</keyword>
<dbReference type="RefSeq" id="WP_133870358.1">
    <property type="nucleotide sequence ID" value="NZ_SOAU01000001.1"/>
</dbReference>
<dbReference type="GO" id="GO:0042732">
    <property type="term" value="P:D-xylose metabolic process"/>
    <property type="evidence" value="ECO:0007669"/>
    <property type="project" value="UniProtKB-KW"/>
</dbReference>
<keyword evidence="7" id="KW-0119">Carbohydrate metabolism</keyword>
<keyword evidence="2 7" id="KW-0859">Xylose metabolism</keyword>
<evidence type="ECO:0000256" key="3">
    <source>
        <dbReference type="ARBA" id="ARBA00022679"/>
    </source>
</evidence>
<dbReference type="InterPro" id="IPR043129">
    <property type="entry name" value="ATPase_NBD"/>
</dbReference>
<dbReference type="InterPro" id="IPR050406">
    <property type="entry name" value="FGGY_Carb_Kinase"/>
</dbReference>
<comment type="similarity">
    <text evidence="1 7">Belongs to the FGGY kinase family.</text>
</comment>
<feature type="domain" description="Carbohydrate kinase FGGY N-terminal" evidence="8">
    <location>
        <begin position="4"/>
        <end position="244"/>
    </location>
</feature>
<name>A0A4R7I3B9_9ACTN</name>
<evidence type="ECO:0000259" key="8">
    <source>
        <dbReference type="Pfam" id="PF00370"/>
    </source>
</evidence>
<dbReference type="InterPro" id="IPR000577">
    <property type="entry name" value="Carb_kinase_FGGY"/>
</dbReference>
<dbReference type="NCBIfam" id="TIGR01312">
    <property type="entry name" value="XylB"/>
    <property type="match status" value="1"/>
</dbReference>
<dbReference type="GO" id="GO:0005524">
    <property type="term" value="F:ATP binding"/>
    <property type="evidence" value="ECO:0007669"/>
    <property type="project" value="UniProtKB-KW"/>
</dbReference>
<evidence type="ECO:0000313" key="10">
    <source>
        <dbReference type="EMBL" id="TDT18122.1"/>
    </source>
</evidence>
<dbReference type="PANTHER" id="PTHR43095:SF5">
    <property type="entry name" value="XYLULOSE KINASE"/>
    <property type="match status" value="1"/>
</dbReference>
<dbReference type="PANTHER" id="PTHR43095">
    <property type="entry name" value="SUGAR KINASE"/>
    <property type="match status" value="1"/>
</dbReference>
<dbReference type="InterPro" id="IPR006000">
    <property type="entry name" value="Xylulokinase"/>
</dbReference>
<comment type="caution">
    <text evidence="10">The sequence shown here is derived from an EMBL/GenBank/DDBJ whole genome shotgun (WGS) entry which is preliminary data.</text>
</comment>
<keyword evidence="3 7" id="KW-0808">Transferase</keyword>
<dbReference type="OrthoDB" id="9782710at2"/>
<dbReference type="CDD" id="cd07809">
    <property type="entry name" value="ASKHA_NBD_FGGY_BaXK-like"/>
    <property type="match status" value="1"/>
</dbReference>